<keyword evidence="3 6" id="KW-0812">Transmembrane</keyword>
<evidence type="ECO:0000313" key="9">
    <source>
        <dbReference type="Proteomes" id="UP000176288"/>
    </source>
</evidence>
<evidence type="ECO:0000256" key="3">
    <source>
        <dbReference type="ARBA" id="ARBA00022692"/>
    </source>
</evidence>
<feature type="transmembrane region" description="Helical" evidence="6">
    <location>
        <begin position="37"/>
        <end position="54"/>
    </location>
</feature>
<evidence type="ECO:0000256" key="6">
    <source>
        <dbReference type="SAM" id="Phobius"/>
    </source>
</evidence>
<dbReference type="InterPro" id="IPR052159">
    <property type="entry name" value="Competence_DNA_uptake"/>
</dbReference>
<dbReference type="GO" id="GO:0005886">
    <property type="term" value="C:plasma membrane"/>
    <property type="evidence" value="ECO:0007669"/>
    <property type="project" value="UniProtKB-SubCell"/>
</dbReference>
<dbReference type="InterPro" id="IPR004477">
    <property type="entry name" value="ComEC_N"/>
</dbReference>
<accession>A0A1D9ML62</accession>
<proteinExistence type="predicted"/>
<feature type="transmembrane region" description="Helical" evidence="6">
    <location>
        <begin position="297"/>
        <end position="314"/>
    </location>
</feature>
<dbReference type="Proteomes" id="UP000176288">
    <property type="component" value="Chromosome"/>
</dbReference>
<feature type="transmembrane region" description="Helical" evidence="6">
    <location>
        <begin position="522"/>
        <end position="545"/>
    </location>
</feature>
<name>A0A1D9ML62_9ACTO</name>
<dbReference type="PANTHER" id="PTHR30619">
    <property type="entry name" value="DNA INTERNALIZATION/COMPETENCE PROTEIN COMEC/REC2"/>
    <property type="match status" value="1"/>
</dbReference>
<keyword evidence="4 6" id="KW-1133">Transmembrane helix</keyword>
<feature type="transmembrane region" description="Helical" evidence="6">
    <location>
        <begin position="361"/>
        <end position="379"/>
    </location>
</feature>
<feature type="transmembrane region" description="Helical" evidence="6">
    <location>
        <begin position="254"/>
        <end position="277"/>
    </location>
</feature>
<reference evidence="8 9" key="1">
    <citation type="submission" date="2016-10" db="EMBL/GenBank/DDBJ databases">
        <title>Actinomyces aegypiusis sp. nov., isolated from the Aegypius monachus in Qinghai Tibet Plateau China.</title>
        <authorList>
            <person name="Wang Y."/>
        </authorList>
    </citation>
    <scope>NUCLEOTIDE SEQUENCE [LARGE SCALE GENOMIC DNA]</scope>
    <source>
        <strain evidence="8 9">VUL4_3</strain>
    </source>
</reference>
<feature type="transmembrane region" description="Helical" evidence="6">
    <location>
        <begin position="435"/>
        <end position="452"/>
    </location>
</feature>
<evidence type="ECO:0000313" key="8">
    <source>
        <dbReference type="EMBL" id="AOZ72929.1"/>
    </source>
</evidence>
<feature type="transmembrane region" description="Helical" evidence="6">
    <location>
        <begin position="326"/>
        <end position="355"/>
    </location>
</feature>
<evidence type="ECO:0000256" key="4">
    <source>
        <dbReference type="ARBA" id="ARBA00022989"/>
    </source>
</evidence>
<gene>
    <name evidence="8" type="ORF">BK816_06180</name>
</gene>
<feature type="transmembrane region" description="Helical" evidence="6">
    <location>
        <begin position="74"/>
        <end position="97"/>
    </location>
</feature>
<feature type="transmembrane region" description="Helical" evidence="6">
    <location>
        <begin position="458"/>
        <end position="478"/>
    </location>
</feature>
<dbReference type="KEGG" id="avu:BK816_06180"/>
<keyword evidence="5 6" id="KW-0472">Membrane</keyword>
<dbReference type="AlphaFoldDB" id="A0A1D9ML62"/>
<dbReference type="NCBIfam" id="TIGR00360">
    <property type="entry name" value="ComEC_N-term"/>
    <property type="match status" value="1"/>
</dbReference>
<evidence type="ECO:0000259" key="7">
    <source>
        <dbReference type="Pfam" id="PF03772"/>
    </source>
</evidence>
<dbReference type="STRING" id="1912795.BK816_06180"/>
<evidence type="ECO:0000256" key="1">
    <source>
        <dbReference type="ARBA" id="ARBA00004651"/>
    </source>
</evidence>
<comment type="subcellular location">
    <subcellularLocation>
        <location evidence="1">Cell membrane</location>
        <topology evidence="1">Multi-pass membrane protein</topology>
    </subcellularLocation>
</comment>
<dbReference type="RefSeq" id="WP_071164394.1">
    <property type="nucleotide sequence ID" value="NZ_CP017812.1"/>
</dbReference>
<sequence length="579" mass="63816">MANKINRKVDWRLPSIACVGLATNWIAWQLKPDQQEGIRSLQALSLLVVVWLIWKANKRFEPKALKNPEIGSTLGWLLLALAVSLAMTLTVSHQAILSEEIYQNSLKPTSRNITYLIQLSIQPRQSGFQRKETAQGWLKAICQPKCHATKLPIKIVLPNKTGHRGDLIKAKGKLEAEHGKLSRQQLQLLVSSQAVIAKSTIARRIENFKTKFAQEITEQTASWKQGMELVPAITWGDQRLVAQQTKKMMRKTGLSHLTAVSGAHVSLVCLLAAVVAGKIARTSRYGRIWKPKVVLRSTQLAGLMATLGFAYFVGPSPSIIRASTMSAMGVFLAATGNSYTGMNLLSMSALGLLLWQPQMGLQLGFWLSFLATFGILFGSEKLRDDLSQLDEKRADAFSLIVANPPAKSRRAEKKQALEAKRKAQARNKAKEKIRNAYSVSLVAYLATFPLIAAQNESINLWSVLLNLMAMPLLPMILFGGLIASLTVLIGFGTSLVLSLLWWPSRGLWLVAKWGETLPGAEIPWWSGATGTIVGLAFVSILVLQYPNIWKLAHRLVDLLVKVGLGGGINGWSSKKPQQR</sequence>
<keyword evidence="9" id="KW-1185">Reference proteome</keyword>
<feature type="transmembrane region" description="Helical" evidence="6">
    <location>
        <begin position="485"/>
        <end position="502"/>
    </location>
</feature>
<organism evidence="8 9">
    <name type="scientific">Boudabousia tangfeifanii</name>
    <dbReference type="NCBI Taxonomy" id="1912795"/>
    <lineage>
        <taxon>Bacteria</taxon>
        <taxon>Bacillati</taxon>
        <taxon>Actinomycetota</taxon>
        <taxon>Actinomycetes</taxon>
        <taxon>Actinomycetales</taxon>
        <taxon>Actinomycetaceae</taxon>
        <taxon>Boudabousia</taxon>
    </lineage>
</organism>
<evidence type="ECO:0000256" key="5">
    <source>
        <dbReference type="ARBA" id="ARBA00023136"/>
    </source>
</evidence>
<protein>
    <recommendedName>
        <fullName evidence="7">ComEC/Rec2-related protein domain-containing protein</fullName>
    </recommendedName>
</protein>
<dbReference type="PANTHER" id="PTHR30619:SF7">
    <property type="entry name" value="BETA-LACTAMASE DOMAIN PROTEIN"/>
    <property type="match status" value="1"/>
</dbReference>
<dbReference type="EMBL" id="CP017812">
    <property type="protein sequence ID" value="AOZ72929.1"/>
    <property type="molecule type" value="Genomic_DNA"/>
</dbReference>
<evidence type="ECO:0000256" key="2">
    <source>
        <dbReference type="ARBA" id="ARBA00022475"/>
    </source>
</evidence>
<dbReference type="OrthoDB" id="7177610at2"/>
<keyword evidence="2" id="KW-1003">Cell membrane</keyword>
<dbReference type="Pfam" id="PF03772">
    <property type="entry name" value="Competence"/>
    <property type="match status" value="1"/>
</dbReference>
<feature type="domain" description="ComEC/Rec2-related protein" evidence="7">
    <location>
        <begin position="234"/>
        <end position="542"/>
    </location>
</feature>